<dbReference type="SMART" id="SM00052">
    <property type="entry name" value="EAL"/>
    <property type="match status" value="1"/>
</dbReference>
<dbReference type="Pfam" id="PF00563">
    <property type="entry name" value="EAL"/>
    <property type="match status" value="1"/>
</dbReference>
<dbReference type="Proteomes" id="UP000260351">
    <property type="component" value="Unassembled WGS sequence"/>
</dbReference>
<dbReference type="CDD" id="cd01948">
    <property type="entry name" value="EAL"/>
    <property type="match status" value="1"/>
</dbReference>
<comment type="caution">
    <text evidence="5">The sequence shown here is derived from an EMBL/GenBank/DDBJ whole genome shotgun (WGS) entry which is preliminary data.</text>
</comment>
<dbReference type="CDD" id="cd06225">
    <property type="entry name" value="HAMP"/>
    <property type="match status" value="1"/>
</dbReference>
<dbReference type="Pfam" id="PF00672">
    <property type="entry name" value="HAMP"/>
    <property type="match status" value="1"/>
</dbReference>
<dbReference type="EMBL" id="QUZK01000002">
    <property type="protein sequence ID" value="RFF33012.1"/>
    <property type="molecule type" value="Genomic_DNA"/>
</dbReference>
<dbReference type="PROSITE" id="PS50885">
    <property type="entry name" value="HAMP"/>
    <property type="match status" value="1"/>
</dbReference>
<feature type="transmembrane region" description="Helical" evidence="1">
    <location>
        <begin position="184"/>
        <end position="202"/>
    </location>
</feature>
<keyword evidence="1" id="KW-0812">Transmembrane</keyword>
<dbReference type="Pfam" id="PF00990">
    <property type="entry name" value="GGDEF"/>
    <property type="match status" value="1"/>
</dbReference>
<dbReference type="InterPro" id="IPR001633">
    <property type="entry name" value="EAL_dom"/>
</dbReference>
<name>A0A3E1KD69_9GAMM</name>
<reference evidence="5 6" key="1">
    <citation type="submission" date="2018-08" db="EMBL/GenBank/DDBJ databases">
        <title>Wenzhouxiangella salilacus sp. nov., a novel bacterium isolated from a saline lake in Xinjiang Province, China.</title>
        <authorList>
            <person name="Han S."/>
        </authorList>
    </citation>
    <scope>NUCLEOTIDE SEQUENCE [LARGE SCALE GENOMIC DNA]</scope>
    <source>
        <strain evidence="5 6">XDB06</strain>
    </source>
</reference>
<feature type="domain" description="EAL" evidence="2">
    <location>
        <begin position="436"/>
        <end position="693"/>
    </location>
</feature>
<dbReference type="SMART" id="SM00304">
    <property type="entry name" value="HAMP"/>
    <property type="match status" value="1"/>
</dbReference>
<dbReference type="InterPro" id="IPR029787">
    <property type="entry name" value="Nucleotide_cyclase"/>
</dbReference>
<dbReference type="SUPFAM" id="SSF158472">
    <property type="entry name" value="HAMP domain-like"/>
    <property type="match status" value="1"/>
</dbReference>
<dbReference type="RefSeq" id="WP_116649098.1">
    <property type="nucleotide sequence ID" value="NZ_QUZK01000002.1"/>
</dbReference>
<dbReference type="InterPro" id="IPR003660">
    <property type="entry name" value="HAMP_dom"/>
</dbReference>
<dbReference type="InterPro" id="IPR035919">
    <property type="entry name" value="EAL_sf"/>
</dbReference>
<gene>
    <name evidence="5" type="ORF">DZC52_00165</name>
</gene>
<dbReference type="InterPro" id="IPR043128">
    <property type="entry name" value="Rev_trsase/Diguanyl_cyclase"/>
</dbReference>
<dbReference type="GO" id="GO:0007165">
    <property type="term" value="P:signal transduction"/>
    <property type="evidence" value="ECO:0007669"/>
    <property type="project" value="InterPro"/>
</dbReference>
<evidence type="ECO:0000259" key="4">
    <source>
        <dbReference type="PROSITE" id="PS50887"/>
    </source>
</evidence>
<evidence type="ECO:0000256" key="1">
    <source>
        <dbReference type="SAM" id="Phobius"/>
    </source>
</evidence>
<dbReference type="OrthoDB" id="9787514at2"/>
<dbReference type="InterPro" id="IPR000160">
    <property type="entry name" value="GGDEF_dom"/>
</dbReference>
<organism evidence="5 6">
    <name type="scientific">Wenzhouxiangella sediminis</name>
    <dbReference type="NCBI Taxonomy" id="1792836"/>
    <lineage>
        <taxon>Bacteria</taxon>
        <taxon>Pseudomonadati</taxon>
        <taxon>Pseudomonadota</taxon>
        <taxon>Gammaproteobacteria</taxon>
        <taxon>Chromatiales</taxon>
        <taxon>Wenzhouxiangellaceae</taxon>
        <taxon>Wenzhouxiangella</taxon>
    </lineage>
</organism>
<dbReference type="GO" id="GO:0016020">
    <property type="term" value="C:membrane"/>
    <property type="evidence" value="ECO:0007669"/>
    <property type="project" value="InterPro"/>
</dbReference>
<dbReference type="SMART" id="SM00267">
    <property type="entry name" value="GGDEF"/>
    <property type="match status" value="1"/>
</dbReference>
<keyword evidence="1" id="KW-0472">Membrane</keyword>
<proteinExistence type="predicted"/>
<dbReference type="Gene3D" id="6.10.340.10">
    <property type="match status" value="1"/>
</dbReference>
<dbReference type="SUPFAM" id="SSF141868">
    <property type="entry name" value="EAL domain-like"/>
    <property type="match status" value="1"/>
</dbReference>
<dbReference type="SUPFAM" id="SSF55073">
    <property type="entry name" value="Nucleotide cyclase"/>
    <property type="match status" value="1"/>
</dbReference>
<dbReference type="CDD" id="cd01949">
    <property type="entry name" value="GGDEF"/>
    <property type="match status" value="1"/>
</dbReference>
<keyword evidence="1" id="KW-1133">Transmembrane helix</keyword>
<dbReference type="AlphaFoldDB" id="A0A3E1KD69"/>
<evidence type="ECO:0000259" key="2">
    <source>
        <dbReference type="PROSITE" id="PS50883"/>
    </source>
</evidence>
<dbReference type="PANTHER" id="PTHR33121:SF23">
    <property type="entry name" value="CYCLIC DI-GMP PHOSPHODIESTERASE PDEB"/>
    <property type="match status" value="1"/>
</dbReference>
<feature type="domain" description="GGDEF" evidence="4">
    <location>
        <begin position="292"/>
        <end position="425"/>
    </location>
</feature>
<dbReference type="PANTHER" id="PTHR33121">
    <property type="entry name" value="CYCLIC DI-GMP PHOSPHODIESTERASE PDEF"/>
    <property type="match status" value="1"/>
</dbReference>
<evidence type="ECO:0000313" key="5">
    <source>
        <dbReference type="EMBL" id="RFF33012.1"/>
    </source>
</evidence>
<dbReference type="GO" id="GO:0071111">
    <property type="term" value="F:cyclic-guanylate-specific phosphodiesterase activity"/>
    <property type="evidence" value="ECO:0007669"/>
    <property type="project" value="InterPro"/>
</dbReference>
<dbReference type="PROSITE" id="PS51257">
    <property type="entry name" value="PROKAR_LIPOPROTEIN"/>
    <property type="match status" value="1"/>
</dbReference>
<feature type="transmembrane region" description="Helical" evidence="1">
    <location>
        <begin position="6"/>
        <end position="29"/>
    </location>
</feature>
<evidence type="ECO:0000313" key="6">
    <source>
        <dbReference type="Proteomes" id="UP000260351"/>
    </source>
</evidence>
<dbReference type="InterPro" id="IPR050706">
    <property type="entry name" value="Cyclic-di-GMP_PDE-like"/>
</dbReference>
<dbReference type="NCBIfam" id="TIGR00254">
    <property type="entry name" value="GGDEF"/>
    <property type="match status" value="1"/>
</dbReference>
<sequence length="702" mass="77391">MKYAFPLRLSIPLLIFLTGCVILASAWMLEYRALQRHAENLGAGQLKITASFIGAEVEAALRNRNPAEARAAVERAMSNPVVERIDFTDPQGRVLFSSHPSAVGRHRDQLEPVQELIGALPDQSPTGDMATARLVGGARLGGRFPLRMPISPDRIVTTRIGTLYLVVDVTGELARQREALAGRMLTWVGLLMLVALGFWLLLRSLLLRRIDNLIHSVRAVGKGDFTQVPSVGGSDELGTLGRELGVMAARLRDHSEKLAYLSDHDPLTGLLNRHGFEAELDRSLRAVRRSGSRQVLALFDIDSLRVINDTQGHQAGDELLQLIAQLLRDALPDALAAARVGGDEFALLVELMPDESAESIARRLQAEMLSLRFEYGGERFGIQVSIGLVELVSSVDSAADALGYADAACYEAKDRGRGSYYVGDVDRVSSERMRGDMKWVSRIQSALDADRLRLFAQRIVPAAASVSVSDLRFEVLVRMLDEHNQVLPPGAFLEAAERYNMVQRIDRWVVERTLEWLRGDRRMRGRVASCSVNLSGMSLGDEQILERVGAWARDSGMDPSILCFEVTETAAIRNLSQARWFVDRLRDMGCRMALDDFGTGLSSFAYLKGLPVDLIKIDGTFVRDMLNDPVDRAVVTAINDIAHEVGMRTVAEFVEDDATFDALRRIGVDFAQGYGIARPLPLDELIADHIGAVNAVGGYFEK</sequence>
<dbReference type="PROSITE" id="PS50883">
    <property type="entry name" value="EAL"/>
    <property type="match status" value="1"/>
</dbReference>
<keyword evidence="6" id="KW-1185">Reference proteome</keyword>
<dbReference type="PROSITE" id="PS50887">
    <property type="entry name" value="GGDEF"/>
    <property type="match status" value="1"/>
</dbReference>
<protein>
    <submittedName>
        <fullName evidence="5">EAL domain-containing protein</fullName>
    </submittedName>
</protein>
<dbReference type="Gene3D" id="3.20.20.450">
    <property type="entry name" value="EAL domain"/>
    <property type="match status" value="1"/>
</dbReference>
<feature type="domain" description="HAMP" evidence="3">
    <location>
        <begin position="204"/>
        <end position="256"/>
    </location>
</feature>
<evidence type="ECO:0000259" key="3">
    <source>
        <dbReference type="PROSITE" id="PS50885"/>
    </source>
</evidence>
<accession>A0A3E1KD69</accession>
<dbReference type="Gene3D" id="3.30.70.270">
    <property type="match status" value="1"/>
</dbReference>